<dbReference type="Proteomes" id="UP000570595">
    <property type="component" value="Unassembled WGS sequence"/>
</dbReference>
<comment type="cofactor">
    <cofactor evidence="15">
        <name>Fe(2+)</name>
        <dbReference type="ChEBI" id="CHEBI:29033"/>
    </cofactor>
</comment>
<evidence type="ECO:0000256" key="10">
    <source>
        <dbReference type="ARBA" id="ARBA00023002"/>
    </source>
</evidence>
<evidence type="ECO:0000256" key="16">
    <source>
        <dbReference type="SAM" id="Phobius"/>
    </source>
</evidence>
<reference evidence="18 19" key="1">
    <citation type="submission" date="2020-04" db="EMBL/GenBank/DDBJ databases">
        <title>Perkinsus olseni comparative genomics.</title>
        <authorList>
            <person name="Bogema D.R."/>
        </authorList>
    </citation>
    <scope>NUCLEOTIDE SEQUENCE [LARGE SCALE GENOMIC DNA]</scope>
    <source>
        <strain evidence="18">ATCC PRA-179</strain>
    </source>
</reference>
<gene>
    <name evidence="18" type="ORF">FOZ61_001128</name>
</gene>
<dbReference type="GO" id="GO:0005789">
    <property type="term" value="C:endoplasmic reticulum membrane"/>
    <property type="evidence" value="ECO:0007669"/>
    <property type="project" value="TreeGrafter"/>
</dbReference>
<dbReference type="AlphaFoldDB" id="A0A7J6LXQ1"/>
<evidence type="ECO:0000256" key="14">
    <source>
        <dbReference type="ARBA" id="ARBA00023160"/>
    </source>
</evidence>
<feature type="transmembrane region" description="Helical" evidence="16">
    <location>
        <begin position="345"/>
        <end position="364"/>
    </location>
</feature>
<dbReference type="GO" id="GO:0006636">
    <property type="term" value="P:unsaturated fatty acid biosynthetic process"/>
    <property type="evidence" value="ECO:0007669"/>
    <property type="project" value="TreeGrafter"/>
</dbReference>
<evidence type="ECO:0000256" key="5">
    <source>
        <dbReference type="ARBA" id="ARBA00022670"/>
    </source>
</evidence>
<dbReference type="Pfam" id="PF00487">
    <property type="entry name" value="FA_desaturase"/>
    <property type="match status" value="1"/>
</dbReference>
<dbReference type="PANTHER" id="PTHR11351:SF31">
    <property type="entry name" value="DESATURASE 1, ISOFORM A-RELATED"/>
    <property type="match status" value="1"/>
</dbReference>
<evidence type="ECO:0000256" key="9">
    <source>
        <dbReference type="ARBA" id="ARBA00022989"/>
    </source>
</evidence>
<dbReference type="GO" id="GO:0004768">
    <property type="term" value="F:stearoyl-CoA 9-desaturase activity"/>
    <property type="evidence" value="ECO:0007669"/>
    <property type="project" value="TreeGrafter"/>
</dbReference>
<evidence type="ECO:0000256" key="8">
    <source>
        <dbReference type="ARBA" id="ARBA00022832"/>
    </source>
</evidence>
<dbReference type="SMART" id="SM01179">
    <property type="entry name" value="DUF862"/>
    <property type="match status" value="1"/>
</dbReference>
<keyword evidence="14 15" id="KW-0275">Fatty acid biosynthesis</keyword>
<dbReference type="OrthoDB" id="1533126at2759"/>
<name>A0A7J6LXQ1_PEROL</name>
<feature type="domain" description="PPPDE" evidence="17">
    <location>
        <begin position="19"/>
        <end position="171"/>
    </location>
</feature>
<dbReference type="InterPro" id="IPR042266">
    <property type="entry name" value="PPPDE_sf"/>
</dbReference>
<feature type="transmembrane region" description="Helical" evidence="16">
    <location>
        <begin position="223"/>
        <end position="244"/>
    </location>
</feature>
<evidence type="ECO:0000256" key="13">
    <source>
        <dbReference type="ARBA" id="ARBA00023136"/>
    </source>
</evidence>
<keyword evidence="4 15" id="KW-0444">Lipid biosynthesis</keyword>
<evidence type="ECO:0000256" key="12">
    <source>
        <dbReference type="ARBA" id="ARBA00023098"/>
    </source>
</evidence>
<keyword evidence="13 16" id="KW-0472">Membrane</keyword>
<dbReference type="GO" id="GO:0005506">
    <property type="term" value="F:iron ion binding"/>
    <property type="evidence" value="ECO:0007669"/>
    <property type="project" value="TreeGrafter"/>
</dbReference>
<evidence type="ECO:0000256" key="1">
    <source>
        <dbReference type="ARBA" id="ARBA00004141"/>
    </source>
</evidence>
<evidence type="ECO:0000256" key="7">
    <source>
        <dbReference type="ARBA" id="ARBA00022801"/>
    </source>
</evidence>
<evidence type="ECO:0000256" key="15">
    <source>
        <dbReference type="RuleBase" id="RU000581"/>
    </source>
</evidence>
<comment type="subcellular location">
    <subcellularLocation>
        <location evidence="1">Membrane</location>
        <topology evidence="1">Multi-pass membrane protein</topology>
    </subcellularLocation>
</comment>
<dbReference type="InterPro" id="IPR005804">
    <property type="entry name" value="FA_desaturase_dom"/>
</dbReference>
<sequence>MASSTASSSDADMPDVTGCEVYLHVYDLSEKTKWLADEFFLKDYNCGAFHTGVEVYGMEYVFQYYANEPDNNELSGISAQIPRSNSSYVYRTTIDMGWTSYSNEEVHRIIYEEMRPQWIHNTYHITKKNCVHFSSALCRRLGVKDVPDWVFGAAKTADATRVCCDSLEQLTMEAPFSTESHKKADEVEEKLRICWPILMYMAVCHLLAVCCVVKIFIGHRPMLVTYLWSVVLWFISGFGITAGAHRLWSHRSYKAGKIMRGILMIFTSIANQGTVLKWARDHRVHHLYSDTPADPHNSQRGFFFSHVGWLLTQTPKKVAECSKKVVIHDLMTDGFLTLQNALDPWWNLAWCFIFPTAVACYLWGETLMNAFLLAGAFRYCFVLHTTWAVNSVVHRWGPRPYDKSAFTTENPFVAFFALGEGWHNWHHAFEWDYATSEMGIWQQYNPTKAFIDLMCWLGLAWGRRRANPKGWDHMKERLTRKLGPSYKVVEVKRGVPLFRYRETKLVKES</sequence>
<evidence type="ECO:0000256" key="6">
    <source>
        <dbReference type="ARBA" id="ARBA00022692"/>
    </source>
</evidence>
<keyword evidence="5" id="KW-0645">Protease</keyword>
<dbReference type="Pfam" id="PF05903">
    <property type="entry name" value="Peptidase_C97"/>
    <property type="match status" value="1"/>
</dbReference>
<keyword evidence="11" id="KW-0408">Iron</keyword>
<evidence type="ECO:0000256" key="2">
    <source>
        <dbReference type="ARBA" id="ARBA00008140"/>
    </source>
</evidence>
<dbReference type="EMBL" id="JABAHT010000126">
    <property type="protein sequence ID" value="KAF4664078.1"/>
    <property type="molecule type" value="Genomic_DNA"/>
</dbReference>
<keyword evidence="12" id="KW-0443">Lipid metabolism</keyword>
<feature type="transmembrane region" description="Helical" evidence="16">
    <location>
        <begin position="197"/>
        <end position="217"/>
    </location>
</feature>
<comment type="similarity">
    <text evidence="3 15">Belongs to the fatty acid desaturase type 1 family.</text>
</comment>
<dbReference type="PRINTS" id="PR00075">
    <property type="entry name" value="FACDDSATRASE"/>
</dbReference>
<accession>A0A7J6LXQ1</accession>
<evidence type="ECO:0000259" key="17">
    <source>
        <dbReference type="PROSITE" id="PS51858"/>
    </source>
</evidence>
<dbReference type="GO" id="GO:0006508">
    <property type="term" value="P:proteolysis"/>
    <property type="evidence" value="ECO:0007669"/>
    <property type="project" value="UniProtKB-KW"/>
</dbReference>
<comment type="caution">
    <text evidence="18">The sequence shown here is derived from an EMBL/GenBank/DDBJ whole genome shotgun (WGS) entry which is preliminary data.</text>
</comment>
<dbReference type="Gene3D" id="3.90.1720.30">
    <property type="entry name" value="PPPDE domains"/>
    <property type="match status" value="1"/>
</dbReference>
<proteinExistence type="inferred from homology"/>
<comment type="domain">
    <text evidence="15">The histidine box domains are involved in binding the catalytic metal ions.</text>
</comment>
<evidence type="ECO:0000256" key="11">
    <source>
        <dbReference type="ARBA" id="ARBA00023004"/>
    </source>
</evidence>
<keyword evidence="6 15" id="KW-0812">Transmembrane</keyword>
<keyword evidence="9 16" id="KW-1133">Transmembrane helix</keyword>
<dbReference type="CDD" id="cd03505">
    <property type="entry name" value="Delta9-FADS-like"/>
    <property type="match status" value="1"/>
</dbReference>
<organism evidence="18 19">
    <name type="scientific">Perkinsus olseni</name>
    <name type="common">Perkinsus atlanticus</name>
    <dbReference type="NCBI Taxonomy" id="32597"/>
    <lineage>
        <taxon>Eukaryota</taxon>
        <taxon>Sar</taxon>
        <taxon>Alveolata</taxon>
        <taxon>Perkinsozoa</taxon>
        <taxon>Perkinsea</taxon>
        <taxon>Perkinsida</taxon>
        <taxon>Perkinsidae</taxon>
        <taxon>Perkinsus</taxon>
    </lineage>
</organism>
<keyword evidence="10 15" id="KW-0560">Oxidoreductase</keyword>
<dbReference type="InterPro" id="IPR015876">
    <property type="entry name" value="Acyl-CoA_DS"/>
</dbReference>
<keyword evidence="7" id="KW-0378">Hydrolase</keyword>
<keyword evidence="8" id="KW-0276">Fatty acid metabolism</keyword>
<dbReference type="InterPro" id="IPR008580">
    <property type="entry name" value="PPPDE_dom"/>
</dbReference>
<evidence type="ECO:0000313" key="19">
    <source>
        <dbReference type="Proteomes" id="UP000570595"/>
    </source>
</evidence>
<dbReference type="PANTHER" id="PTHR11351">
    <property type="entry name" value="ACYL-COA DESATURASE"/>
    <property type="match status" value="1"/>
</dbReference>
<evidence type="ECO:0000256" key="3">
    <source>
        <dbReference type="ARBA" id="ARBA00009295"/>
    </source>
</evidence>
<evidence type="ECO:0000256" key="4">
    <source>
        <dbReference type="ARBA" id="ARBA00022516"/>
    </source>
</evidence>
<dbReference type="PROSITE" id="PS51858">
    <property type="entry name" value="PPPDE"/>
    <property type="match status" value="1"/>
</dbReference>
<evidence type="ECO:0000313" key="18">
    <source>
        <dbReference type="EMBL" id="KAF4664078.1"/>
    </source>
</evidence>
<comment type="similarity">
    <text evidence="2">Belongs to the DeSI family.</text>
</comment>
<dbReference type="GO" id="GO:0008233">
    <property type="term" value="F:peptidase activity"/>
    <property type="evidence" value="ECO:0007669"/>
    <property type="project" value="UniProtKB-KW"/>
</dbReference>
<protein>
    <recommendedName>
        <fullName evidence="17">PPPDE domain-containing protein</fullName>
    </recommendedName>
</protein>